<dbReference type="GeneID" id="83605575"/>
<dbReference type="PIRSF" id="PIRSF021438">
    <property type="entry name" value="DltD"/>
    <property type="match status" value="1"/>
</dbReference>
<reference evidence="2" key="1">
    <citation type="submission" date="2023-08" db="EMBL/GenBank/DDBJ databases">
        <title>Genomic characterization of piscicolin 126 produced by Carnobacterium maltaromaticum CM22 strain isolated from salmon (Salmo salar).</title>
        <authorList>
            <person name="Gonzalez-Gragera E."/>
            <person name="Garcia-Lopez J.D."/>
            <person name="Teso-Perez C."/>
            <person name="Gimenez-Hernandez I."/>
            <person name="Peralta-Sanchez J.M."/>
            <person name="Valdivia E."/>
            <person name="Montalban-Lopez M."/>
            <person name="Martin-Platero A.M."/>
            <person name="Banos A."/>
            <person name="Martinez-Bueno M."/>
        </authorList>
    </citation>
    <scope>NUCLEOTIDE SEQUENCE</scope>
    <source>
        <strain evidence="2">CM22</strain>
    </source>
</reference>
<protein>
    <recommendedName>
        <fullName evidence="1">Protein DltD</fullName>
    </recommendedName>
</protein>
<proteinExistence type="inferred from homology"/>
<dbReference type="GO" id="GO:0005886">
    <property type="term" value="C:plasma membrane"/>
    <property type="evidence" value="ECO:0007669"/>
    <property type="project" value="UniProtKB-UniRule"/>
</dbReference>
<comment type="pathway">
    <text evidence="1">Cell wall biogenesis; lipoteichoic acid biosynthesis.</text>
</comment>
<dbReference type="PANTHER" id="PTHR40039:SF1">
    <property type="entry name" value="PROTEIN DLTD"/>
    <property type="match status" value="1"/>
</dbReference>
<dbReference type="PANTHER" id="PTHR40039">
    <property type="entry name" value="PROTEIN DLTD"/>
    <property type="match status" value="1"/>
</dbReference>
<dbReference type="AlphaFoldDB" id="A0AAW9K235"/>
<dbReference type="Proteomes" id="UP001290462">
    <property type="component" value="Unassembled WGS sequence"/>
</dbReference>
<sequence length="423" mass="48228">MTMKRKLFMAVGPLVVAVVVLLGLLFLPVTILPTGQKQINNSATAISTNIMKGEKVYQAAMEEKRMIPFFGSSELSRFDAFHPSVLAEKYDRNYTPYLIGNAGSQSLTHFLAMEGMGESLTNKKAVFIISPQWFVKGGAPSMMFDSHFSPLQTYEFILSDEVDSPQRRYAAERFLEYKAVCSDQNMEKMLHKIEKGESITKGQKGYAKLKRQVLRNEDKLFGAYVSGKNAKKVQNQLKNLPNTYDNEQLDQKAYEVGKKSSTNNPYQIKNGFYKTRIQPIEGELAGSQKTFDYEFSKEFSDFQVVLDKMEANNMNVRFVIPPVNQKWLEYTGLSQEMLNNFSKKITHQLTSQGFQVIDLSGDGSEDYFMQDTIHIGWRGWVALDKQLDPFLSAEKPDKSKITLNNYFLSKEWQDLPAKDIPTK</sequence>
<dbReference type="NCBIfam" id="TIGR04092">
    <property type="entry name" value="LTA_DltD"/>
    <property type="match status" value="1"/>
</dbReference>
<name>A0AAW9K235_CARML</name>
<dbReference type="InterPro" id="IPR023896">
    <property type="entry name" value="LTA_DltD"/>
</dbReference>
<dbReference type="EMBL" id="JAVBVO010000003">
    <property type="protein sequence ID" value="MDZ5758384.1"/>
    <property type="molecule type" value="Genomic_DNA"/>
</dbReference>
<evidence type="ECO:0000313" key="2">
    <source>
        <dbReference type="EMBL" id="MDZ5758384.1"/>
    </source>
</evidence>
<evidence type="ECO:0000256" key="1">
    <source>
        <dbReference type="PIRNR" id="PIRNR021438"/>
    </source>
</evidence>
<organism evidence="2 3">
    <name type="scientific">Carnobacterium maltaromaticum</name>
    <name type="common">Carnobacterium piscicola</name>
    <dbReference type="NCBI Taxonomy" id="2751"/>
    <lineage>
        <taxon>Bacteria</taxon>
        <taxon>Bacillati</taxon>
        <taxon>Bacillota</taxon>
        <taxon>Bacilli</taxon>
        <taxon>Lactobacillales</taxon>
        <taxon>Carnobacteriaceae</taxon>
        <taxon>Carnobacterium</taxon>
    </lineage>
</organism>
<keyword evidence="1" id="KW-0472">Membrane</keyword>
<comment type="caution">
    <text evidence="2">The sequence shown here is derived from an EMBL/GenBank/DDBJ whole genome shotgun (WGS) entry which is preliminary data.</text>
</comment>
<dbReference type="Pfam" id="PF04914">
    <property type="entry name" value="DltD"/>
    <property type="match status" value="1"/>
</dbReference>
<evidence type="ECO:0000313" key="3">
    <source>
        <dbReference type="Proteomes" id="UP001290462"/>
    </source>
</evidence>
<accession>A0AAW9K235</accession>
<comment type="similarity">
    <text evidence="1">Belongs to the DltD family.</text>
</comment>
<dbReference type="GO" id="GO:0070395">
    <property type="term" value="P:lipoteichoic acid biosynthetic process"/>
    <property type="evidence" value="ECO:0007669"/>
    <property type="project" value="UniProtKB-UniRule"/>
</dbReference>
<keyword evidence="1" id="KW-1003">Cell membrane</keyword>
<dbReference type="InterPro" id="IPR006998">
    <property type="entry name" value="DltD"/>
</dbReference>
<gene>
    <name evidence="2" type="primary">dltD</name>
    <name evidence="2" type="ORF">RAK27_06880</name>
</gene>
<dbReference type="RefSeq" id="WP_010054046.1">
    <property type="nucleotide sequence ID" value="NZ_CBCPHT010000003.1"/>
</dbReference>